<protein>
    <submittedName>
        <fullName evidence="1">Uncharacterized protein</fullName>
    </submittedName>
</protein>
<reference evidence="1 2" key="1">
    <citation type="submission" date="2018-12" db="EMBL/GenBank/DDBJ databases">
        <title>YIM 101343 draft genome.</title>
        <authorList>
            <person name="Chen X."/>
        </authorList>
    </citation>
    <scope>NUCLEOTIDE SEQUENCE [LARGE SCALE GENOMIC DNA]</scope>
    <source>
        <strain evidence="1 2">YIM 101343</strain>
    </source>
</reference>
<comment type="caution">
    <text evidence="1">The sequence shown here is derived from an EMBL/GenBank/DDBJ whole genome shotgun (WGS) entry which is preliminary data.</text>
</comment>
<keyword evidence="2" id="KW-1185">Reference proteome</keyword>
<dbReference type="OrthoDB" id="4963678at2"/>
<name>A0A430I203_9CORY</name>
<proteinExistence type="predicted"/>
<dbReference type="RefSeq" id="WP_126119309.1">
    <property type="nucleotide sequence ID" value="NZ_RXHJ01000001.1"/>
</dbReference>
<dbReference type="Proteomes" id="UP000274907">
    <property type="component" value="Unassembled WGS sequence"/>
</dbReference>
<evidence type="ECO:0000313" key="2">
    <source>
        <dbReference type="Proteomes" id="UP000274907"/>
    </source>
</evidence>
<organism evidence="1 2">
    <name type="scientific">Corynebacterium hylobatis</name>
    <dbReference type="NCBI Taxonomy" id="1859290"/>
    <lineage>
        <taxon>Bacteria</taxon>
        <taxon>Bacillati</taxon>
        <taxon>Actinomycetota</taxon>
        <taxon>Actinomycetes</taxon>
        <taxon>Mycobacteriales</taxon>
        <taxon>Corynebacteriaceae</taxon>
        <taxon>Corynebacterium</taxon>
    </lineage>
</organism>
<evidence type="ECO:0000313" key="1">
    <source>
        <dbReference type="EMBL" id="RSZ66020.1"/>
    </source>
</evidence>
<sequence length="395" mass="44202">MAQKTYKEVKVSFYELVDQESGKRLPARDWNEQLNSLRPERAEEWVDFKEAVLEAMEISSPSLAHLQDRIDITLVPDESPTITVYEDKQAPVSGPEKVLLEQIGNEVIDELELQSLPVCVGIVTEDNQSSRQMSVTYNNRTLDGIVDGNLDRACLSLAIDRAISPRERHAIGGIRRQLKTSGPNWDAAEESIYVFFGRNLFGMIMTNIGAPSHSALASWLDVYAPIDENNLNRRWKAVPVVRKGVYEEVIKKRNMEVTGATFAFKPNEIEDPNAGIINVLLDRFTNTTSGLSIEIKISAGRYKNNSANSKYIVGELEEVLSDGKAERIKLKAKESGGRAREFDLIEDSIAYRVDLDRDALNKADTLAPVANEEIRTGFEKMSELLLKAVPETESV</sequence>
<dbReference type="EMBL" id="RXHJ01000001">
    <property type="protein sequence ID" value="RSZ66020.1"/>
    <property type="molecule type" value="Genomic_DNA"/>
</dbReference>
<dbReference type="AlphaFoldDB" id="A0A430I203"/>
<accession>A0A430I203</accession>
<gene>
    <name evidence="1" type="ORF">EAH68_00205</name>
</gene>